<accession>A0A7J5ANG2</accession>
<keyword evidence="3" id="KW-1185">Reference proteome</keyword>
<dbReference type="EMBL" id="WAAU01000011">
    <property type="protein sequence ID" value="KAB1158997.1"/>
    <property type="molecule type" value="Genomic_DNA"/>
</dbReference>
<evidence type="ECO:0000313" key="3">
    <source>
        <dbReference type="Proteomes" id="UP000467305"/>
    </source>
</evidence>
<proteinExistence type="predicted"/>
<comment type="caution">
    <text evidence="2">The sequence shown here is derived from an EMBL/GenBank/DDBJ whole genome shotgun (WGS) entry which is preliminary data.</text>
</comment>
<dbReference type="Proteomes" id="UP000467305">
    <property type="component" value="Unassembled WGS sequence"/>
</dbReference>
<protein>
    <submittedName>
        <fullName evidence="2">Uncharacterized protein</fullName>
    </submittedName>
</protein>
<sequence length="286" mass="31803">MMKFISLKVLATLIITFSSASCSDNTNVATPSGEINPGNDPNFKIEANKDTGFSSFPKKVMVFGIPIYALAGVEDVKLLHAANIMAQYLDNNEDGVVDNQLVLDAMKQNKAFLFMWKNQNNNISFPSGYEGQDLGADETVPGWHTNGHTGRFDASLEEIWHIINLAGHAKAYPNVFGLKKGTQLANAMDKARGGYFQTIPNPYPAEAWYTYDDSTCDYASCQTVEYFYWSMTSILGAQANRLGEIQQEWKLNTKAKVKATDKDIYSLLTNATYKLPTVLPDGTYRR</sequence>
<dbReference type="AlphaFoldDB" id="A0A7J5ANG2"/>
<feature type="chain" id="PRO_5029750991" evidence="1">
    <location>
        <begin position="23"/>
        <end position="286"/>
    </location>
</feature>
<gene>
    <name evidence="2" type="ORF">F7018_07790</name>
</gene>
<dbReference type="OrthoDB" id="6198264at2"/>
<name>A0A7J5ANG2_9FLAO</name>
<dbReference type="PROSITE" id="PS51257">
    <property type="entry name" value="PROKAR_LIPOPROTEIN"/>
    <property type="match status" value="1"/>
</dbReference>
<evidence type="ECO:0000313" key="2">
    <source>
        <dbReference type="EMBL" id="KAB1158997.1"/>
    </source>
</evidence>
<keyword evidence="1" id="KW-0732">Signal</keyword>
<reference evidence="2 3" key="1">
    <citation type="submission" date="2019-09" db="EMBL/GenBank/DDBJ databases">
        <authorList>
            <person name="Cao W.R."/>
        </authorList>
    </citation>
    <scope>NUCLEOTIDE SEQUENCE [LARGE SCALE GENOMIC DNA]</scope>
    <source>
        <strain evidence="3">a4</strain>
    </source>
</reference>
<evidence type="ECO:0000256" key="1">
    <source>
        <dbReference type="SAM" id="SignalP"/>
    </source>
</evidence>
<organism evidence="2 3">
    <name type="scientific">Tenacibaculum aiptasiae</name>
    <dbReference type="NCBI Taxonomy" id="426481"/>
    <lineage>
        <taxon>Bacteria</taxon>
        <taxon>Pseudomonadati</taxon>
        <taxon>Bacteroidota</taxon>
        <taxon>Flavobacteriia</taxon>
        <taxon>Flavobacteriales</taxon>
        <taxon>Flavobacteriaceae</taxon>
        <taxon>Tenacibaculum</taxon>
    </lineage>
</organism>
<feature type="signal peptide" evidence="1">
    <location>
        <begin position="1"/>
        <end position="22"/>
    </location>
</feature>
<dbReference type="RefSeq" id="WP_150899477.1">
    <property type="nucleotide sequence ID" value="NZ_WAAU01000011.1"/>
</dbReference>